<dbReference type="GO" id="GO:0046872">
    <property type="term" value="F:metal ion binding"/>
    <property type="evidence" value="ECO:0007669"/>
    <property type="project" value="UniProtKB-KW"/>
</dbReference>
<keyword evidence="1" id="KW-0819">tRNA processing</keyword>
<keyword evidence="7" id="KW-1185">Reference proteome</keyword>
<keyword evidence="2" id="KW-0479">Metal-binding</keyword>
<evidence type="ECO:0000313" key="7">
    <source>
        <dbReference type="Proteomes" id="UP000077266"/>
    </source>
</evidence>
<dbReference type="GO" id="GO:0005655">
    <property type="term" value="C:nucleolar ribonuclease P complex"/>
    <property type="evidence" value="ECO:0007669"/>
    <property type="project" value="TreeGrafter"/>
</dbReference>
<evidence type="ECO:0000256" key="1">
    <source>
        <dbReference type="ARBA" id="ARBA00022694"/>
    </source>
</evidence>
<keyword evidence="3" id="KW-0862">Zinc</keyword>
<reference evidence="6 7" key="1">
    <citation type="journal article" date="2016" name="Mol. Biol. Evol.">
        <title>Comparative Genomics of Early-Diverging Mushroom-Forming Fungi Provides Insights into the Origins of Lignocellulose Decay Capabilities.</title>
        <authorList>
            <person name="Nagy L.G."/>
            <person name="Riley R."/>
            <person name="Tritt A."/>
            <person name="Adam C."/>
            <person name="Daum C."/>
            <person name="Floudas D."/>
            <person name="Sun H."/>
            <person name="Yadav J.S."/>
            <person name="Pangilinan J."/>
            <person name="Larsson K.H."/>
            <person name="Matsuura K."/>
            <person name="Barry K."/>
            <person name="Labutti K."/>
            <person name="Kuo R."/>
            <person name="Ohm R.A."/>
            <person name="Bhattacharya S.S."/>
            <person name="Shirouzu T."/>
            <person name="Yoshinaga Y."/>
            <person name="Martin F.M."/>
            <person name="Grigoriev I.V."/>
            <person name="Hibbett D.S."/>
        </authorList>
    </citation>
    <scope>NUCLEOTIDE SEQUENCE [LARGE SCALE GENOMIC DNA]</scope>
    <source>
        <strain evidence="6 7">HHB12029</strain>
    </source>
</reference>
<dbReference type="PANTHER" id="PTHR14742:SF0">
    <property type="entry name" value="RIBONUCLEASE P PROTEIN SUBUNIT P21"/>
    <property type="match status" value="1"/>
</dbReference>
<feature type="compositionally biased region" description="Basic and acidic residues" evidence="5">
    <location>
        <begin position="155"/>
        <end position="165"/>
    </location>
</feature>
<dbReference type="EMBL" id="KV425990">
    <property type="protein sequence ID" value="KZV93399.1"/>
    <property type="molecule type" value="Genomic_DNA"/>
</dbReference>
<dbReference type="InterPro" id="IPR007175">
    <property type="entry name" value="Rpr2/Snm1/Rpp21"/>
</dbReference>
<evidence type="ECO:0000256" key="4">
    <source>
        <dbReference type="ARBA" id="ARBA00038402"/>
    </source>
</evidence>
<feature type="region of interest" description="Disordered" evidence="5">
    <location>
        <begin position="147"/>
        <end position="178"/>
    </location>
</feature>
<dbReference type="STRING" id="1314781.A0A166AMD3"/>
<dbReference type="PANTHER" id="PTHR14742">
    <property type="entry name" value="RIBONUCLEASE P SUBUNIT P21"/>
    <property type="match status" value="1"/>
</dbReference>
<evidence type="ECO:0000256" key="3">
    <source>
        <dbReference type="ARBA" id="ARBA00022833"/>
    </source>
</evidence>
<accession>A0A166AMD3</accession>
<feature type="region of interest" description="Disordered" evidence="5">
    <location>
        <begin position="42"/>
        <end position="68"/>
    </location>
</feature>
<organism evidence="6 7">
    <name type="scientific">Exidia glandulosa HHB12029</name>
    <dbReference type="NCBI Taxonomy" id="1314781"/>
    <lineage>
        <taxon>Eukaryota</taxon>
        <taxon>Fungi</taxon>
        <taxon>Dikarya</taxon>
        <taxon>Basidiomycota</taxon>
        <taxon>Agaricomycotina</taxon>
        <taxon>Agaricomycetes</taxon>
        <taxon>Auriculariales</taxon>
        <taxon>Exidiaceae</taxon>
        <taxon>Exidia</taxon>
    </lineage>
</organism>
<dbReference type="AlphaFoldDB" id="A0A166AMD3"/>
<protein>
    <submittedName>
        <fullName evidence="6">Rpr2-domain-containing protein</fullName>
    </submittedName>
</protein>
<proteinExistence type="inferred from homology"/>
<evidence type="ECO:0000256" key="5">
    <source>
        <dbReference type="SAM" id="MobiDB-lite"/>
    </source>
</evidence>
<feature type="compositionally biased region" description="Basic residues" evidence="5">
    <location>
        <begin position="166"/>
        <end position="175"/>
    </location>
</feature>
<dbReference type="Pfam" id="PF04032">
    <property type="entry name" value="Rpr2"/>
    <property type="match status" value="1"/>
</dbReference>
<dbReference type="GO" id="GO:0008033">
    <property type="term" value="P:tRNA processing"/>
    <property type="evidence" value="ECO:0007669"/>
    <property type="project" value="UniProtKB-KW"/>
</dbReference>
<evidence type="ECO:0000256" key="2">
    <source>
        <dbReference type="ARBA" id="ARBA00022723"/>
    </source>
</evidence>
<evidence type="ECO:0000313" key="6">
    <source>
        <dbReference type="EMBL" id="KZV93399.1"/>
    </source>
</evidence>
<dbReference type="InParanoid" id="A0A166AMD3"/>
<dbReference type="Gene3D" id="6.20.50.20">
    <property type="match status" value="1"/>
</dbReference>
<dbReference type="Proteomes" id="UP000077266">
    <property type="component" value="Unassembled WGS sequence"/>
</dbReference>
<feature type="compositionally biased region" description="Low complexity" evidence="5">
    <location>
        <begin position="42"/>
        <end position="60"/>
    </location>
</feature>
<sequence length="213" mass="23405">MGKKQRPQTGGEEAQAQNVQNRDIIQRLNFLYQASVHLAHASTSTSTTTPDAPSASNRARNASRRRQTLSLHDLSRSYAQTMRAVGARTVTRIDPAVKRSLCKGCASVLLPGTTAHVRVATSRSHEHAVRTQCKACGASRTIPCPPGAAEIGDASDERQAEELPRGSKRHPRKRPCNVPFFERPEHIVFRGHERLIAATPQEDDVIDMDQDAN</sequence>
<name>A0A166AMD3_EXIGL</name>
<dbReference type="OrthoDB" id="128536at2759"/>
<comment type="similarity">
    <text evidence="4">Belongs to the eukaryotic/archaeal RNase P protein component 4 family.</text>
</comment>
<gene>
    <name evidence="6" type="ORF">EXIGLDRAFT_768050</name>
</gene>